<accession>A0ABY4AEH8</accession>
<evidence type="ECO:0000313" key="2">
    <source>
        <dbReference type="Proteomes" id="UP000831532"/>
    </source>
</evidence>
<dbReference type="EMBL" id="CP063361">
    <property type="protein sequence ID" value="UOD30968.1"/>
    <property type="molecule type" value="Genomic_DNA"/>
</dbReference>
<evidence type="ECO:0008006" key="3">
    <source>
        <dbReference type="Google" id="ProtNLM"/>
    </source>
</evidence>
<name>A0ABY4AEH8_9BURK</name>
<dbReference type="RefSeq" id="WP_243492162.1">
    <property type="nucleotide sequence ID" value="NZ_CP063361.1"/>
</dbReference>
<proteinExistence type="predicted"/>
<reference evidence="1 2" key="1">
    <citation type="submission" date="2020-10" db="EMBL/GenBank/DDBJ databases">
        <title>Genome analysis of Massilia species.</title>
        <authorList>
            <person name="Jung D.-H."/>
        </authorList>
    </citation>
    <scope>NUCLEOTIDE SEQUENCE [LARGE SCALE GENOMIC DNA]</scope>
    <source>
        <strain evidence="2">sipir</strain>
    </source>
</reference>
<evidence type="ECO:0000313" key="1">
    <source>
        <dbReference type="EMBL" id="UOD30968.1"/>
    </source>
</evidence>
<organism evidence="1 2">
    <name type="scientific">Massilia violaceinigra</name>
    <dbReference type="NCBI Taxonomy" id="2045208"/>
    <lineage>
        <taxon>Bacteria</taxon>
        <taxon>Pseudomonadati</taxon>
        <taxon>Pseudomonadota</taxon>
        <taxon>Betaproteobacteria</taxon>
        <taxon>Burkholderiales</taxon>
        <taxon>Oxalobacteraceae</taxon>
        <taxon>Telluria group</taxon>
        <taxon>Massilia</taxon>
    </lineage>
</organism>
<sequence length="70" mass="8148">MSNTTYKTSFEMSEEDFQDLERLAASKGLTKGDVLRQAFAHFKFFQEMQRKGGTILIEDKNRNLNKVIFP</sequence>
<gene>
    <name evidence="1" type="ORF">INH39_04330</name>
</gene>
<keyword evidence="2" id="KW-1185">Reference proteome</keyword>
<protein>
    <recommendedName>
        <fullName evidence="3">Ribbon-helix-helix protein CopG domain-containing protein</fullName>
    </recommendedName>
</protein>
<dbReference type="Proteomes" id="UP000831532">
    <property type="component" value="Chromosome"/>
</dbReference>